<dbReference type="Pfam" id="PF24883">
    <property type="entry name" value="NPHP3_N"/>
    <property type="match status" value="1"/>
</dbReference>
<dbReference type="PANTHER" id="PTHR10039:SF17">
    <property type="entry name" value="FUNGAL STAND N-TERMINAL GOODBYE DOMAIN-CONTAINING PROTEIN-RELATED"/>
    <property type="match status" value="1"/>
</dbReference>
<evidence type="ECO:0000313" key="6">
    <source>
        <dbReference type="Proteomes" id="UP000253153"/>
    </source>
</evidence>
<dbReference type="PANTHER" id="PTHR10039">
    <property type="entry name" value="AMELOGENIN"/>
    <property type="match status" value="1"/>
</dbReference>
<evidence type="ECO:0000256" key="2">
    <source>
        <dbReference type="SAM" id="MobiDB-lite"/>
    </source>
</evidence>
<keyword evidence="1" id="KW-0677">Repeat</keyword>
<feature type="domain" description="Fungal STAND N-terminal Goodbye" evidence="3">
    <location>
        <begin position="25"/>
        <end position="142"/>
    </location>
</feature>
<dbReference type="InterPro" id="IPR011990">
    <property type="entry name" value="TPR-like_helical_dom_sf"/>
</dbReference>
<accession>A0A366RSP8</accession>
<evidence type="ECO:0000256" key="1">
    <source>
        <dbReference type="ARBA" id="ARBA00022737"/>
    </source>
</evidence>
<dbReference type="SUPFAM" id="SSF52540">
    <property type="entry name" value="P-loop containing nucleoside triphosphate hydrolases"/>
    <property type="match status" value="1"/>
</dbReference>
<dbReference type="OrthoDB" id="448455at2759"/>
<dbReference type="Proteomes" id="UP000253153">
    <property type="component" value="Unassembled WGS sequence"/>
</dbReference>
<protein>
    <submittedName>
        <fullName evidence="5">Uncharacterized protein</fullName>
    </submittedName>
</protein>
<comment type="caution">
    <text evidence="5">The sequence shown here is derived from an EMBL/GenBank/DDBJ whole genome shotgun (WGS) entry which is preliminary data.</text>
</comment>
<dbReference type="RefSeq" id="XP_031016432.1">
    <property type="nucleotide sequence ID" value="XM_031159549.1"/>
</dbReference>
<sequence length="1473" mass="166326">MVAKRVPAELGEQLKNDDRDVADLWKEAINSYQSIVGFNLQRKFDNVQSMIDFGTDQMNNFHKFRHDKGKVDRLRTLFSANLDLVEQGANQIIAAASPAFPPAAAIGTALTYMLQACRSVSADYDIVIVFFEDMNSFLARITILETRLPKHKAYQNCLMDVFTSLLTMCGFAHKYIELGRFKKWISNLFNGDDGELSGARAKMDNNLKHLQQATEFAILGNTEETLAMASQLDENQRNHAEMLQRVGHAIDTIQENTENIKGDIAKLLKLFGGQKQQEKSQEKDQAKKPASGNKVRNFMPVVFNDDQEYKSLEETILPDSCSWIFAEPEWEEWLKLPVVERPILALTSGPGTGKSHMAAAVHDKLAQRAKEDASGHTYVGHFYFREQDDTYNYFLSGVITVIIQIAETNNIACEKLSAQISRDDLCIDNMKWQDLVKYLLVPVFGPGSKFSLFIILDGLDELEDWESFREFLSEFFNNKGLRISLVVTSRPDRLEDVPQGTNMVQIQATKKKQSQDFKALIWSRLNTLNNLRKFRRYVKQRVADSIEEVSPNMLYAEHLLVRLDESGREGAALRALKEKKPADLAGIYEILLAECQRRLPAKHQQVAASLLHWVAFSQRSLSLTEVQLLVKHLAQDDDFSIEEMPELFSKFLRVGGAGYDPEVYAKIVASNLSAVQDVKQDEDDNRDSIYDDGPLPVTFQERSIRLYFTNSSKNAGKFRWGSSEAHRKIAITCAEFLRTIDDDESKLKARAIAFQHHFNNIDMDQHTSEEQIEALETCAEVISNKTGLAKILIKADINFKSPALVTGTHEKLAKWYTLLEKPEIRLNLSSFALDWWQRVGLDLPSCRLGVVKAMGTAAGSPSFEKLLMGQAAINFPAEFRDKGTVKGKEEYDETVASLGILNLFSDDIKPDATAHRAVSEILAWCDLMGPAETTCKQALELCNPSDQEWYKASNHLVGILLRRKKKNEAHEVAIAAVNQSSSNGMPPSLQRTIHSTCARAQWELGYSEPALDSYAKAKASDPDGITPGEDLTGELTVVERRENKTDYTLKLKKWSLLERITWLASEFMDDADEKLAVFCDIACELGEQEFIVRFYEEAIEFLDNLDAATPLRFHLAKVYFQVCRNPQRAMEVLDQLFDIHSTTYRYPILGGSALWLMDNLLDLMAEVQLALFRESRDPEYKAERIASLASLDQRPFMVNIPRTSVSWTSAHRVTLAYMYLVMGPLVKFQETVQSLLKDCFAGLDDSVGWNDAPYLTLLAKLLGLMSKALRGDAQLRRYARIVGSALFSRLSNTDDNGKGVVAVESESTNRSSEEPNGIQNVDDQAHVIDGKEEAKINRGSNGEEDDTPPGDEGDLTDDTWYGCEGFCNPEREFRWWGGHSAYLYLAFESGIICEDCQAEYDAIERGEKTFKGRYFYGLGQDRIKLPIEGWQGVKDGKIMLEGEEPVAVDDFFKKLQDEVLTNAWERLWAGEAF</sequence>
<feature type="compositionally biased region" description="Acidic residues" evidence="2">
    <location>
        <begin position="1342"/>
        <end position="1355"/>
    </location>
</feature>
<evidence type="ECO:0000313" key="5">
    <source>
        <dbReference type="EMBL" id="RBR20123.1"/>
    </source>
</evidence>
<dbReference type="InterPro" id="IPR031350">
    <property type="entry name" value="Goodbye_dom"/>
</dbReference>
<dbReference type="InterPro" id="IPR027417">
    <property type="entry name" value="P-loop_NTPase"/>
</dbReference>
<evidence type="ECO:0000259" key="4">
    <source>
        <dbReference type="Pfam" id="PF24883"/>
    </source>
</evidence>
<feature type="region of interest" description="Disordered" evidence="2">
    <location>
        <begin position="1332"/>
        <end position="1355"/>
    </location>
</feature>
<dbReference type="EMBL" id="QKXC01000108">
    <property type="protein sequence ID" value="RBR20123.1"/>
    <property type="molecule type" value="Genomic_DNA"/>
</dbReference>
<dbReference type="Pfam" id="PF17109">
    <property type="entry name" value="Goodbye"/>
    <property type="match status" value="1"/>
</dbReference>
<proteinExistence type="predicted"/>
<reference evidence="5 6" key="1">
    <citation type="submission" date="2018-06" db="EMBL/GenBank/DDBJ databases">
        <title>Fusarium incarnatum-equiseti species complex species 28.</title>
        <authorList>
            <person name="Gardiner D.M."/>
        </authorList>
    </citation>
    <scope>NUCLEOTIDE SEQUENCE [LARGE SCALE GENOMIC DNA]</scope>
    <source>
        <strain evidence="5 6">FIESC_28</strain>
    </source>
</reference>
<dbReference type="Gene3D" id="3.40.50.300">
    <property type="entry name" value="P-loop containing nucleotide triphosphate hydrolases"/>
    <property type="match status" value="1"/>
</dbReference>
<dbReference type="GeneID" id="41994845"/>
<organism evidence="5 6">
    <name type="scientific">Fusarium coffeatum</name>
    <dbReference type="NCBI Taxonomy" id="231269"/>
    <lineage>
        <taxon>Eukaryota</taxon>
        <taxon>Fungi</taxon>
        <taxon>Dikarya</taxon>
        <taxon>Ascomycota</taxon>
        <taxon>Pezizomycotina</taxon>
        <taxon>Sordariomycetes</taxon>
        <taxon>Hypocreomycetidae</taxon>
        <taxon>Hypocreales</taxon>
        <taxon>Nectriaceae</taxon>
        <taxon>Fusarium</taxon>
        <taxon>Fusarium incarnatum-equiseti species complex</taxon>
    </lineage>
</organism>
<evidence type="ECO:0000259" key="3">
    <source>
        <dbReference type="Pfam" id="PF17109"/>
    </source>
</evidence>
<dbReference type="InterPro" id="IPR056884">
    <property type="entry name" value="NPHP3-like_N"/>
</dbReference>
<name>A0A366RSP8_9HYPO</name>
<keyword evidence="6" id="KW-1185">Reference proteome</keyword>
<gene>
    <name evidence="5" type="ORF">FIESC28_05402</name>
</gene>
<feature type="region of interest" description="Disordered" evidence="2">
    <location>
        <begin position="1304"/>
        <end position="1323"/>
    </location>
</feature>
<feature type="domain" description="Nephrocystin 3-like N-terminal" evidence="4">
    <location>
        <begin position="320"/>
        <end position="490"/>
    </location>
</feature>
<dbReference type="Gene3D" id="1.25.40.10">
    <property type="entry name" value="Tetratricopeptide repeat domain"/>
    <property type="match status" value="1"/>
</dbReference>
<dbReference type="SUPFAM" id="SSF48452">
    <property type="entry name" value="TPR-like"/>
    <property type="match status" value="1"/>
</dbReference>